<reference evidence="4 5" key="1">
    <citation type="journal article" date="2010" name="Nature">
        <title>Genome sequence of the palaeopolyploid soybean.</title>
        <authorList>
            <person name="Schmutz J."/>
            <person name="Cannon S.B."/>
            <person name="Schlueter J."/>
            <person name="Ma J."/>
            <person name="Mitros T."/>
            <person name="Nelson W."/>
            <person name="Hyten D.L."/>
            <person name="Song Q."/>
            <person name="Thelen J.J."/>
            <person name="Cheng J."/>
            <person name="Xu D."/>
            <person name="Hellsten U."/>
            <person name="May G.D."/>
            <person name="Yu Y."/>
            <person name="Sakurai T."/>
            <person name="Umezawa T."/>
            <person name="Bhattacharyya M.K."/>
            <person name="Sandhu D."/>
            <person name="Valliyodan B."/>
            <person name="Lindquist E."/>
            <person name="Peto M."/>
            <person name="Grant D."/>
            <person name="Shu S."/>
            <person name="Goodstein D."/>
            <person name="Barry K."/>
            <person name="Futrell-Griggs M."/>
            <person name="Abernathy B."/>
            <person name="Du J."/>
            <person name="Tian Z."/>
            <person name="Zhu L."/>
            <person name="Gill N."/>
            <person name="Joshi T."/>
            <person name="Libault M."/>
            <person name="Sethuraman A."/>
            <person name="Zhang X.-C."/>
            <person name="Shinozaki K."/>
            <person name="Nguyen H.T."/>
            <person name="Wing R.A."/>
            <person name="Cregan P."/>
            <person name="Specht J."/>
            <person name="Grimwood J."/>
            <person name="Rokhsar D."/>
            <person name="Stacey G."/>
            <person name="Shoemaker R.C."/>
            <person name="Jackson S.A."/>
        </authorList>
    </citation>
    <scope>NUCLEOTIDE SEQUENCE [LARGE SCALE GENOMIC DNA]</scope>
    <source>
        <strain evidence="5">cv. Williams 82</strain>
        <tissue evidence="4">Callus</tissue>
    </source>
</reference>
<feature type="repeat" description="PPR" evidence="2">
    <location>
        <begin position="402"/>
        <end position="436"/>
    </location>
</feature>
<feature type="repeat" description="PPR" evidence="2">
    <location>
        <begin position="437"/>
        <end position="471"/>
    </location>
</feature>
<feature type="repeat" description="PPR" evidence="2">
    <location>
        <begin position="301"/>
        <end position="335"/>
    </location>
</feature>
<protein>
    <recommendedName>
        <fullName evidence="7">Pentacotripeptide-repeat region of PRORP domain-containing protein</fullName>
    </recommendedName>
</protein>
<dbReference type="PROSITE" id="PS51375">
    <property type="entry name" value="PPR"/>
    <property type="match status" value="4"/>
</dbReference>
<dbReference type="NCBIfam" id="TIGR00756">
    <property type="entry name" value="PPR"/>
    <property type="match status" value="2"/>
</dbReference>
<dbReference type="EMBL" id="CM000836">
    <property type="protein sequence ID" value="KRH66466.1"/>
    <property type="molecule type" value="Genomic_DNA"/>
</dbReference>
<sequence length="531" mass="60307">MFCARPTNTVTHPSFKSSSEMQTSISPFLSLHPQSHSFLPSTRHTLSLSAPQSYAPPSSPPLLIHPRPPRFDYAPSYETRPNGIYLKRRKVELARQVFDEIPKRDVNAWSTMITGFARNGMLREVWEYTRLMLEEGINPNLVVMTVILDVIGKFGGRNLGREAHGFVLKMNIYYKELSIQSALIDMYWNCGDVGSGSRVLYSVMKRYGDCWIGLMSGRLEVEMRSIVRLKRFRPGAVAVASLLPICAQLRALKQGKEIHAYALRHWLLPNVPIVSSLMVLYSKCGMIEYSLRLFDGMEQKNVVSWTAMIDSCVENGHLCEATGVMRSMVLTEHRPDTVTVARMLRVCQELKVLKLGKEVHGQVLKRGFVSVHYVAAELIDMYGICGYVDKAKLVFRAIPVKGSMAWSALIRAYGYKEWYQEAVDLFDNMISNGCSPNRFTFEAVLSICDRAGFIEDAFRIFDLMSRYKIDASEEHCTCMIRLLTRYGKLDERLSRFVSLQASDYSSKRSLNNLPSKKLSPGGTNWRPFHPS</sequence>
<dbReference type="Proteomes" id="UP000008827">
    <property type="component" value="Chromosome 3"/>
</dbReference>
<dbReference type="InParanoid" id="A0A0R0KMG5"/>
<dbReference type="GO" id="GO:0003723">
    <property type="term" value="F:RNA binding"/>
    <property type="evidence" value="ECO:0000318"/>
    <property type="project" value="GO_Central"/>
</dbReference>
<feature type="region of interest" description="Disordered" evidence="3">
    <location>
        <begin position="512"/>
        <end position="531"/>
    </location>
</feature>
<dbReference type="PaxDb" id="3847-GLYMA03G25690.2"/>
<reference evidence="5" key="2">
    <citation type="submission" date="2018-02" db="UniProtKB">
        <authorList>
            <consortium name="EnsemblPlants"/>
        </authorList>
    </citation>
    <scope>IDENTIFICATION</scope>
    <source>
        <strain evidence="5">Williams 82</strain>
    </source>
</reference>
<evidence type="ECO:0000313" key="5">
    <source>
        <dbReference type="EnsemblPlants" id="KRH66466"/>
    </source>
</evidence>
<evidence type="ECO:0000313" key="4">
    <source>
        <dbReference type="EMBL" id="KRH66466.1"/>
    </source>
</evidence>
<dbReference type="SMR" id="A0A0R0KMG5"/>
<dbReference type="FunFam" id="1.25.40.10:FF:000285">
    <property type="entry name" value="Pentatricopeptide repeat-containing protein, chloroplastic"/>
    <property type="match status" value="2"/>
</dbReference>
<dbReference type="Gene3D" id="1.25.40.10">
    <property type="entry name" value="Tetratricopeptide repeat domain"/>
    <property type="match status" value="3"/>
</dbReference>
<dbReference type="Pfam" id="PF13041">
    <property type="entry name" value="PPR_2"/>
    <property type="match status" value="1"/>
</dbReference>
<evidence type="ECO:0000313" key="6">
    <source>
        <dbReference type="Proteomes" id="UP000008827"/>
    </source>
</evidence>
<dbReference type="InterPro" id="IPR002885">
    <property type="entry name" value="PPR_rpt"/>
</dbReference>
<dbReference type="PANTHER" id="PTHR47926">
    <property type="entry name" value="PENTATRICOPEPTIDE REPEAT-CONTAINING PROTEIN"/>
    <property type="match status" value="1"/>
</dbReference>
<dbReference type="PANTHER" id="PTHR47926:SF354">
    <property type="entry name" value="REPEAT (PPR-LIKE) SUPERFAMILY PROTEIN, PUTATIVE-RELATED"/>
    <property type="match status" value="1"/>
</dbReference>
<dbReference type="InterPro" id="IPR046960">
    <property type="entry name" value="PPR_At4g14850-like_plant"/>
</dbReference>
<dbReference type="GO" id="GO:0009451">
    <property type="term" value="P:RNA modification"/>
    <property type="evidence" value="ECO:0000318"/>
    <property type="project" value="GO_Central"/>
</dbReference>
<evidence type="ECO:0000256" key="2">
    <source>
        <dbReference type="PROSITE-ProRule" id="PRU00708"/>
    </source>
</evidence>
<gene>
    <name evidence="4" type="ORF">GLYMA_03G108300</name>
</gene>
<keyword evidence="1" id="KW-0677">Repeat</keyword>
<evidence type="ECO:0000256" key="3">
    <source>
        <dbReference type="SAM" id="MobiDB-lite"/>
    </source>
</evidence>
<feature type="repeat" description="PPR" evidence="2">
    <location>
        <begin position="105"/>
        <end position="139"/>
    </location>
</feature>
<dbReference type="InterPro" id="IPR011990">
    <property type="entry name" value="TPR-like_helical_dom_sf"/>
</dbReference>
<accession>A0A0R0KMG5</accession>
<reference evidence="4" key="3">
    <citation type="submission" date="2018-07" db="EMBL/GenBank/DDBJ databases">
        <title>WGS assembly of Glycine max.</title>
        <authorList>
            <person name="Schmutz J."/>
            <person name="Cannon S."/>
            <person name="Schlueter J."/>
            <person name="Ma J."/>
            <person name="Mitros T."/>
            <person name="Nelson W."/>
            <person name="Hyten D."/>
            <person name="Song Q."/>
            <person name="Thelen J."/>
            <person name="Cheng J."/>
            <person name="Xu D."/>
            <person name="Hellsten U."/>
            <person name="May G."/>
            <person name="Yu Y."/>
            <person name="Sakurai T."/>
            <person name="Umezawa T."/>
            <person name="Bhattacharyya M."/>
            <person name="Sandhu D."/>
            <person name="Valliyodan B."/>
            <person name="Lindquist E."/>
            <person name="Peto M."/>
            <person name="Grant D."/>
            <person name="Shu S."/>
            <person name="Goodstein D."/>
            <person name="Barry K."/>
            <person name="Futrell-Griggs M."/>
            <person name="Abernathy B."/>
            <person name="Du J."/>
            <person name="Tian Z."/>
            <person name="Zhu L."/>
            <person name="Gill N."/>
            <person name="Joshi T."/>
            <person name="Libault M."/>
            <person name="Sethuraman A."/>
            <person name="Zhang X."/>
            <person name="Shinozaki K."/>
            <person name="Nguyen H."/>
            <person name="Wing R."/>
            <person name="Cregan P."/>
            <person name="Specht J."/>
            <person name="Grimwood J."/>
            <person name="Rokhsar D."/>
            <person name="Stacey G."/>
            <person name="Shoemaker R."/>
            <person name="Jackson S."/>
        </authorList>
    </citation>
    <scope>NUCLEOTIDE SEQUENCE</scope>
    <source>
        <tissue evidence="4">Callus</tissue>
    </source>
</reference>
<evidence type="ECO:0000256" key="1">
    <source>
        <dbReference type="ARBA" id="ARBA00022737"/>
    </source>
</evidence>
<keyword evidence="6" id="KW-1185">Reference proteome</keyword>
<name>A0A0R0KMG5_SOYBN</name>
<dbReference type="Gramene" id="KRH66466">
    <property type="protein sequence ID" value="KRH66466"/>
    <property type="gene ID" value="GLYMA_03G108300"/>
</dbReference>
<dbReference type="AlphaFoldDB" id="A0A0R0KMG5"/>
<dbReference type="EnsemblPlants" id="KRH66466">
    <property type="protein sequence ID" value="KRH66466"/>
    <property type="gene ID" value="GLYMA_03G108300"/>
</dbReference>
<dbReference type="Pfam" id="PF01535">
    <property type="entry name" value="PPR"/>
    <property type="match status" value="3"/>
</dbReference>
<organism evidence="4">
    <name type="scientific">Glycine max</name>
    <name type="common">Soybean</name>
    <name type="synonym">Glycine hispida</name>
    <dbReference type="NCBI Taxonomy" id="3847"/>
    <lineage>
        <taxon>Eukaryota</taxon>
        <taxon>Viridiplantae</taxon>
        <taxon>Streptophyta</taxon>
        <taxon>Embryophyta</taxon>
        <taxon>Tracheophyta</taxon>
        <taxon>Spermatophyta</taxon>
        <taxon>Magnoliopsida</taxon>
        <taxon>eudicotyledons</taxon>
        <taxon>Gunneridae</taxon>
        <taxon>Pentapetalae</taxon>
        <taxon>rosids</taxon>
        <taxon>fabids</taxon>
        <taxon>Fabales</taxon>
        <taxon>Fabaceae</taxon>
        <taxon>Papilionoideae</taxon>
        <taxon>50 kb inversion clade</taxon>
        <taxon>NPAAA clade</taxon>
        <taxon>indigoferoid/millettioid clade</taxon>
        <taxon>Phaseoleae</taxon>
        <taxon>Glycine</taxon>
        <taxon>Glycine subgen. Soja</taxon>
    </lineage>
</organism>
<proteinExistence type="predicted"/>
<dbReference type="OMA" id="EASKEHC"/>
<evidence type="ECO:0008006" key="7">
    <source>
        <dbReference type="Google" id="ProtNLM"/>
    </source>
</evidence>